<sequence>MPYFTSPADGTRLHYADYGPADGPVAVFVNSAYLGTEMWEFQMPALAAEGYRCVSMDRRGHGRSEDVWGGYDLDTLADDLYGLLDHLDLREVTLIGHSMGSVEITRCLTRHGTGRVARVAFVAGIAPGVVRTPANPDGADPAAVLAANELSRRDRAAFFASSADAFFALDRPGNDVSPEYVRYVLGCCLTATARATAAVQALIAEVDVAPELPKLELPVLVVHGTHDTSAALETTGRRAADLLPDATLKVYEDAGHGLYVTHADRLVTDLRAFMTTTD</sequence>
<dbReference type="PANTHER" id="PTHR43433:SF3">
    <property type="entry name" value="NON-HEME CHLOROPEROXIDASE"/>
    <property type="match status" value="1"/>
</dbReference>
<dbReference type="InterPro" id="IPR029058">
    <property type="entry name" value="AB_hydrolase_fold"/>
</dbReference>
<dbReference type="SUPFAM" id="SSF53474">
    <property type="entry name" value="alpha/beta-Hydrolases"/>
    <property type="match status" value="1"/>
</dbReference>
<evidence type="ECO:0000259" key="1">
    <source>
        <dbReference type="Pfam" id="PF00561"/>
    </source>
</evidence>
<dbReference type="Gene3D" id="3.40.50.1820">
    <property type="entry name" value="alpha/beta hydrolase"/>
    <property type="match status" value="1"/>
</dbReference>
<evidence type="ECO:0000313" key="3">
    <source>
        <dbReference type="Proteomes" id="UP000608955"/>
    </source>
</evidence>
<dbReference type="PANTHER" id="PTHR43433">
    <property type="entry name" value="HYDROLASE, ALPHA/BETA FOLD FAMILY PROTEIN"/>
    <property type="match status" value="1"/>
</dbReference>
<dbReference type="GO" id="GO:0003824">
    <property type="term" value="F:catalytic activity"/>
    <property type="evidence" value="ECO:0007669"/>
    <property type="project" value="UniProtKB-ARBA"/>
</dbReference>
<protein>
    <submittedName>
        <fullName evidence="2">Arylesterase</fullName>
    </submittedName>
</protein>
<evidence type="ECO:0000313" key="2">
    <source>
        <dbReference type="EMBL" id="GHD88281.1"/>
    </source>
</evidence>
<dbReference type="EMBL" id="BMVF01000005">
    <property type="protein sequence ID" value="GHD88281.1"/>
    <property type="molecule type" value="Genomic_DNA"/>
</dbReference>
<keyword evidence="3" id="KW-1185">Reference proteome</keyword>
<comment type="caution">
    <text evidence="2">The sequence shown here is derived from an EMBL/GenBank/DDBJ whole genome shotgun (WGS) entry which is preliminary data.</text>
</comment>
<dbReference type="InterPro" id="IPR050471">
    <property type="entry name" value="AB_hydrolase"/>
</dbReference>
<dbReference type="AlphaFoldDB" id="A0A919CVC5"/>
<feature type="domain" description="AB hydrolase-1" evidence="1">
    <location>
        <begin position="32"/>
        <end position="262"/>
    </location>
</feature>
<name>A0A919CVC5_9ACTN</name>
<dbReference type="Proteomes" id="UP000608955">
    <property type="component" value="Unassembled WGS sequence"/>
</dbReference>
<reference evidence="2" key="1">
    <citation type="journal article" date="2014" name="Int. J. Syst. Evol. Microbiol.">
        <title>Complete genome sequence of Corynebacterium casei LMG S-19264T (=DSM 44701T), isolated from a smear-ripened cheese.</title>
        <authorList>
            <consortium name="US DOE Joint Genome Institute (JGI-PGF)"/>
            <person name="Walter F."/>
            <person name="Albersmeier A."/>
            <person name="Kalinowski J."/>
            <person name="Ruckert C."/>
        </authorList>
    </citation>
    <scope>NUCLEOTIDE SEQUENCE</scope>
    <source>
        <strain evidence="2">JCM 4654</strain>
    </source>
</reference>
<dbReference type="RefSeq" id="WP_190177711.1">
    <property type="nucleotide sequence ID" value="NZ_BMVF01000005.1"/>
</dbReference>
<gene>
    <name evidence="2" type="ORF">GCM10010508_23690</name>
</gene>
<accession>A0A919CVC5</accession>
<proteinExistence type="predicted"/>
<organism evidence="2 3">
    <name type="scientific">Streptomyces naganishii JCM 4654</name>
    <dbReference type="NCBI Taxonomy" id="1306179"/>
    <lineage>
        <taxon>Bacteria</taxon>
        <taxon>Bacillati</taxon>
        <taxon>Actinomycetota</taxon>
        <taxon>Actinomycetes</taxon>
        <taxon>Kitasatosporales</taxon>
        <taxon>Streptomycetaceae</taxon>
        <taxon>Streptomyces</taxon>
    </lineage>
</organism>
<dbReference type="InterPro" id="IPR000073">
    <property type="entry name" value="AB_hydrolase_1"/>
</dbReference>
<reference evidence="2" key="2">
    <citation type="submission" date="2020-09" db="EMBL/GenBank/DDBJ databases">
        <authorList>
            <person name="Sun Q."/>
            <person name="Ohkuma M."/>
        </authorList>
    </citation>
    <scope>NUCLEOTIDE SEQUENCE</scope>
    <source>
        <strain evidence="2">JCM 4654</strain>
    </source>
</reference>
<dbReference type="Pfam" id="PF00561">
    <property type="entry name" value="Abhydrolase_1"/>
    <property type="match status" value="1"/>
</dbReference>